<keyword evidence="5" id="KW-1185">Reference proteome</keyword>
<proteinExistence type="predicted"/>
<feature type="compositionally biased region" description="Basic and acidic residues" evidence="1">
    <location>
        <begin position="133"/>
        <end position="142"/>
    </location>
</feature>
<dbReference type="KEGG" id="ncs:NCAS_0J01630"/>
<dbReference type="Pfam" id="PF13259">
    <property type="entry name" value="clamp_Gag1-like"/>
    <property type="match status" value="1"/>
</dbReference>
<name>G0VKV4_NAUCA</name>
<protein>
    <recommendedName>
        <fullName evidence="6">DUF4050 domain-containing protein</fullName>
    </recommendedName>
</protein>
<reference key="2">
    <citation type="submission" date="2011-08" db="EMBL/GenBank/DDBJ databases">
        <title>Genome sequence of Naumovozyma castellii.</title>
        <authorList>
            <person name="Gordon J.L."/>
            <person name="Armisen D."/>
            <person name="Proux-Wera E."/>
            <person name="OhEigeartaigh S.S."/>
            <person name="Byrne K.P."/>
            <person name="Wolfe K.H."/>
        </authorList>
    </citation>
    <scope>NUCLEOTIDE SEQUENCE</scope>
    <source>
        <strain>Type strain:CBS 4309</strain>
    </source>
</reference>
<gene>
    <name evidence="4" type="primary">NCAS0J01630</name>
    <name evidence="4" type="ordered locus">NCAS_0J01630</name>
</gene>
<accession>G0VKV4</accession>
<dbReference type="GeneID" id="96905839"/>
<evidence type="ECO:0000313" key="5">
    <source>
        <dbReference type="Proteomes" id="UP000001640"/>
    </source>
</evidence>
<organism evidence="4 5">
    <name type="scientific">Naumovozyma castellii</name>
    <name type="common">Yeast</name>
    <name type="synonym">Saccharomyces castellii</name>
    <dbReference type="NCBI Taxonomy" id="27288"/>
    <lineage>
        <taxon>Eukaryota</taxon>
        <taxon>Fungi</taxon>
        <taxon>Dikarya</taxon>
        <taxon>Ascomycota</taxon>
        <taxon>Saccharomycotina</taxon>
        <taxon>Saccharomycetes</taxon>
        <taxon>Saccharomycetales</taxon>
        <taxon>Saccharomycetaceae</taxon>
        <taxon>Naumovozyma</taxon>
    </lineage>
</organism>
<evidence type="ECO:0000313" key="4">
    <source>
        <dbReference type="EMBL" id="CCC72142.1"/>
    </source>
</evidence>
<dbReference type="InterPro" id="IPR053969">
    <property type="entry name" value="Lock_Gag1-like"/>
</dbReference>
<dbReference type="FunCoup" id="G0VKV4">
    <property type="interactions" value="35"/>
</dbReference>
<reference evidence="4 5" key="1">
    <citation type="journal article" date="2011" name="Proc. Natl. Acad. Sci. U.S.A.">
        <title>Evolutionary erosion of yeast sex chromosomes by mating-type switching accidents.</title>
        <authorList>
            <person name="Gordon J.L."/>
            <person name="Armisen D."/>
            <person name="Proux-Wera E."/>
            <person name="Oheigeartaigh S.S."/>
            <person name="Byrne K.P."/>
            <person name="Wolfe K.H."/>
        </authorList>
    </citation>
    <scope>NUCLEOTIDE SEQUENCE [LARGE SCALE GENOMIC DNA]</scope>
    <source>
        <strain evidence="5">ATCC 76901 / BCRC 22586 / CBS 4309 / NBRC 1992 / NRRL Y-12630</strain>
    </source>
</reference>
<evidence type="ECO:0000259" key="2">
    <source>
        <dbReference type="Pfam" id="PF13259"/>
    </source>
</evidence>
<dbReference type="Pfam" id="PF22991">
    <property type="entry name" value="Lock_Gag1-like"/>
    <property type="match status" value="1"/>
</dbReference>
<evidence type="ECO:0000256" key="1">
    <source>
        <dbReference type="SAM" id="MobiDB-lite"/>
    </source>
</evidence>
<dbReference type="InterPro" id="IPR025124">
    <property type="entry name" value="Gag1-like_clamp"/>
</dbReference>
<evidence type="ECO:0000259" key="3">
    <source>
        <dbReference type="Pfam" id="PF22991"/>
    </source>
</evidence>
<feature type="compositionally biased region" description="Low complexity" evidence="1">
    <location>
        <begin position="123"/>
        <end position="132"/>
    </location>
</feature>
<dbReference type="eggNOG" id="ENOG502S6I5">
    <property type="taxonomic scope" value="Eukaryota"/>
</dbReference>
<dbReference type="InParanoid" id="G0VKV4"/>
<dbReference type="AlphaFoldDB" id="G0VKV4"/>
<feature type="domain" description="Gag1-like clamp" evidence="2">
    <location>
        <begin position="174"/>
        <end position="260"/>
    </location>
</feature>
<dbReference type="PANTHER" id="PTHR28065">
    <property type="entry name" value="FREQUENIN"/>
    <property type="match status" value="1"/>
</dbReference>
<dbReference type="HOGENOM" id="CLU_092540_0_0_1"/>
<dbReference type="STRING" id="1064592.G0VKV4"/>
<evidence type="ECO:0008006" key="6">
    <source>
        <dbReference type="Google" id="ProtNLM"/>
    </source>
</evidence>
<sequence>MGSIAVKHQETPASPKKSVKTALSHTLHKWKTVLRKITHDTLTTLDDSSSSDEKIEALFDGVEETSPLKHGGEGPIHIVTNPISKLRSIDRDSGGSLSPPVEGGPSELGIKLNNDGRSEGDITTTTKYSTTSDEGRMTDHHNASSTAQLQNIKNKVILEETYANFDSVKECAKLRSSKEEPFIDGDLIWKKRRDLWNKPTKDIDPAELKRRRDVFKSIPEPYYPRVYKKLVVDDKPLREPLNLEDALKVINSGWTETRKWANAANGLP</sequence>
<dbReference type="Proteomes" id="UP000001640">
    <property type="component" value="Chromosome 10"/>
</dbReference>
<dbReference type="InterPro" id="IPR053274">
    <property type="entry name" value="Fluconazole_resistance"/>
</dbReference>
<dbReference type="RefSeq" id="XP_003678480.1">
    <property type="nucleotide sequence ID" value="XM_003678432.1"/>
</dbReference>
<feature type="domain" description="Gag1-like lock" evidence="3">
    <location>
        <begin position="16"/>
        <end position="59"/>
    </location>
</feature>
<dbReference type="OrthoDB" id="5576875at2759"/>
<dbReference type="EMBL" id="HE576761">
    <property type="protein sequence ID" value="CCC72142.1"/>
    <property type="molecule type" value="Genomic_DNA"/>
</dbReference>
<dbReference type="OMA" id="WTETRKW"/>
<dbReference type="PANTHER" id="PTHR28065:SF1">
    <property type="entry name" value="DUF4050 DOMAIN-CONTAINING PROTEIN"/>
    <property type="match status" value="1"/>
</dbReference>
<feature type="region of interest" description="Disordered" evidence="1">
    <location>
        <begin position="90"/>
        <end position="145"/>
    </location>
</feature>